<evidence type="ECO:0000313" key="1">
    <source>
        <dbReference type="EMBL" id="ADJ49042.1"/>
    </source>
</evidence>
<proteinExistence type="predicted"/>
<dbReference type="HOGENOM" id="CLU_069867_5_2_11"/>
<sequence length="134" mass="15117">MWARLVDPTGWHDYYSNAQDVRHLEGNWPRIELGSSFSRVTFGARVTTEVTEYEPFERLAWTGKVRGARGHHAWLLTPRDDGGTDIRTEETQRGTLLVALRPVHAPRVRRMHQLWVDNLAAAAAAGMGGVDQRG</sequence>
<dbReference type="Gene3D" id="3.30.530.20">
    <property type="match status" value="1"/>
</dbReference>
<evidence type="ECO:0008006" key="3">
    <source>
        <dbReference type="Google" id="ProtNLM"/>
    </source>
</evidence>
<dbReference type="PATRIC" id="fig|749927.5.peg.7620"/>
<protein>
    <recommendedName>
        <fullName evidence="3">Polyketide cyclase/dehydrase</fullName>
    </recommendedName>
</protein>
<dbReference type="eggNOG" id="COG3832">
    <property type="taxonomic scope" value="Bacteria"/>
</dbReference>
<dbReference type="Pfam" id="PF10604">
    <property type="entry name" value="Polyketide_cyc2"/>
    <property type="match status" value="1"/>
</dbReference>
<evidence type="ECO:0000313" key="2">
    <source>
        <dbReference type="Proteomes" id="UP000000328"/>
    </source>
</evidence>
<dbReference type="InterPro" id="IPR019587">
    <property type="entry name" value="Polyketide_cyclase/dehydratase"/>
</dbReference>
<dbReference type="SUPFAM" id="SSF55961">
    <property type="entry name" value="Bet v1-like"/>
    <property type="match status" value="1"/>
</dbReference>
<dbReference type="KEGG" id="amd:AMED_7327"/>
<name>A0A0H3DFR2_AMYMU</name>
<dbReference type="InterPro" id="IPR023393">
    <property type="entry name" value="START-like_dom_sf"/>
</dbReference>
<reference evidence="1 2" key="1">
    <citation type="journal article" date="2010" name="Cell Res.">
        <title>Complete genome sequence of the rifamycin SV-producing Amycolatopsis mediterranei U32 revealed its genetic characteristics in phylogeny and metabolism.</title>
        <authorList>
            <person name="Zhao W."/>
            <person name="Zhong Y."/>
            <person name="Yuan H."/>
            <person name="Wang J."/>
            <person name="Zheng H."/>
            <person name="Wang Y."/>
            <person name="Cen X."/>
            <person name="Xu F."/>
            <person name="Bai J."/>
            <person name="Han X."/>
            <person name="Lu G."/>
            <person name="Zhu Y."/>
            <person name="Shao Z."/>
            <person name="Yan H."/>
            <person name="Li C."/>
            <person name="Peng N."/>
            <person name="Zhang Z."/>
            <person name="Zhang Y."/>
            <person name="Lin W."/>
            <person name="Fan Y."/>
            <person name="Qin Z."/>
            <person name="Hu Y."/>
            <person name="Zhu B."/>
            <person name="Wang S."/>
            <person name="Ding X."/>
            <person name="Zhao G.P."/>
        </authorList>
    </citation>
    <scope>NUCLEOTIDE SEQUENCE [LARGE SCALE GENOMIC DNA]</scope>
    <source>
        <strain evidence="2">U-32</strain>
    </source>
</reference>
<dbReference type="EMBL" id="CP002000">
    <property type="protein sequence ID" value="ADJ49042.1"/>
    <property type="molecule type" value="Genomic_DNA"/>
</dbReference>
<dbReference type="AlphaFoldDB" id="A0A0H3DFR2"/>
<accession>A0A0H3DFR2</accession>
<dbReference type="OrthoDB" id="191189at2"/>
<organism evidence="1 2">
    <name type="scientific">Amycolatopsis mediterranei (strain U-32)</name>
    <dbReference type="NCBI Taxonomy" id="749927"/>
    <lineage>
        <taxon>Bacteria</taxon>
        <taxon>Bacillati</taxon>
        <taxon>Actinomycetota</taxon>
        <taxon>Actinomycetes</taxon>
        <taxon>Pseudonocardiales</taxon>
        <taxon>Pseudonocardiaceae</taxon>
        <taxon>Amycolatopsis</taxon>
    </lineage>
</organism>
<dbReference type="Proteomes" id="UP000000328">
    <property type="component" value="Chromosome"/>
</dbReference>
<gene>
    <name evidence="1" type="ordered locus">AMED_7327</name>
</gene>